<dbReference type="SUPFAM" id="SSF51735">
    <property type="entry name" value="NAD(P)-binding Rossmann-fold domains"/>
    <property type="match status" value="1"/>
</dbReference>
<proteinExistence type="predicted"/>
<dbReference type="AlphaFoldDB" id="A0A1D1XK27"/>
<reference evidence="1" key="1">
    <citation type="submission" date="2015-07" db="EMBL/GenBank/DDBJ databases">
        <title>Transcriptome Assembly of Anthurium amnicola.</title>
        <authorList>
            <person name="Suzuki J."/>
        </authorList>
    </citation>
    <scope>NUCLEOTIDE SEQUENCE</scope>
</reference>
<evidence type="ECO:0000313" key="1">
    <source>
        <dbReference type="EMBL" id="JAT42719.1"/>
    </source>
</evidence>
<organism evidence="1">
    <name type="scientific">Anthurium amnicola</name>
    <dbReference type="NCBI Taxonomy" id="1678845"/>
    <lineage>
        <taxon>Eukaryota</taxon>
        <taxon>Viridiplantae</taxon>
        <taxon>Streptophyta</taxon>
        <taxon>Embryophyta</taxon>
        <taxon>Tracheophyta</taxon>
        <taxon>Spermatophyta</taxon>
        <taxon>Magnoliopsida</taxon>
        <taxon>Liliopsida</taxon>
        <taxon>Araceae</taxon>
        <taxon>Pothoideae</taxon>
        <taxon>Potheae</taxon>
        <taxon>Anthurium</taxon>
    </lineage>
</organism>
<dbReference type="Gene3D" id="3.40.50.720">
    <property type="entry name" value="NAD(P)-binding Rossmann-like Domain"/>
    <property type="match status" value="1"/>
</dbReference>
<gene>
    <name evidence="1" type="primary">At1g09340_2</name>
    <name evidence="1" type="ORF">g.88325</name>
</gene>
<name>A0A1D1XK27_9ARAE</name>
<sequence length="118" mass="12993">MAKLVVLPQRQPSPHLSLLPSSLSDFHGVGLSFPVQTKRKVWGSKGALQVAASASKKILIMGGTRFIGVFLSRLLVKEGHQVTLFTRGKSPITKQLPDEPDQDYADFSSKVHREVSFH</sequence>
<protein>
    <submittedName>
        <fullName evidence="1">Uncharacterized protein At1g09340, chloroplastic</fullName>
    </submittedName>
</protein>
<accession>A0A1D1XK27</accession>
<dbReference type="InterPro" id="IPR036291">
    <property type="entry name" value="NAD(P)-bd_dom_sf"/>
</dbReference>
<dbReference type="EMBL" id="GDJX01025217">
    <property type="protein sequence ID" value="JAT42719.1"/>
    <property type="molecule type" value="Transcribed_RNA"/>
</dbReference>